<protein>
    <submittedName>
        <fullName evidence="2">Uncharacterized protein</fullName>
    </submittedName>
</protein>
<reference evidence="2" key="1">
    <citation type="submission" date="2014-11" db="EMBL/GenBank/DDBJ databases">
        <authorList>
            <person name="Amaro Gonzalez C."/>
        </authorList>
    </citation>
    <scope>NUCLEOTIDE SEQUENCE</scope>
</reference>
<organism evidence="2">
    <name type="scientific">Anguilla anguilla</name>
    <name type="common">European freshwater eel</name>
    <name type="synonym">Muraena anguilla</name>
    <dbReference type="NCBI Taxonomy" id="7936"/>
    <lineage>
        <taxon>Eukaryota</taxon>
        <taxon>Metazoa</taxon>
        <taxon>Chordata</taxon>
        <taxon>Craniata</taxon>
        <taxon>Vertebrata</taxon>
        <taxon>Euteleostomi</taxon>
        <taxon>Actinopterygii</taxon>
        <taxon>Neopterygii</taxon>
        <taxon>Teleostei</taxon>
        <taxon>Anguilliformes</taxon>
        <taxon>Anguillidae</taxon>
        <taxon>Anguilla</taxon>
    </lineage>
</organism>
<feature type="chain" id="PRO_5002431583" evidence="1">
    <location>
        <begin position="19"/>
        <end position="51"/>
    </location>
</feature>
<reference evidence="2" key="2">
    <citation type="journal article" date="2015" name="Fish Shellfish Immunol.">
        <title>Early steps in the European eel (Anguilla anguilla)-Vibrio vulnificus interaction in the gills: Role of the RtxA13 toxin.</title>
        <authorList>
            <person name="Callol A."/>
            <person name="Pajuelo D."/>
            <person name="Ebbesson L."/>
            <person name="Teles M."/>
            <person name="MacKenzie S."/>
            <person name="Amaro C."/>
        </authorList>
    </citation>
    <scope>NUCLEOTIDE SEQUENCE</scope>
</reference>
<dbReference type="EMBL" id="GBXM01082641">
    <property type="protein sequence ID" value="JAH25936.1"/>
    <property type="molecule type" value="Transcribed_RNA"/>
</dbReference>
<dbReference type="AlphaFoldDB" id="A0A0E9R9W2"/>
<name>A0A0E9R9W2_ANGAN</name>
<keyword evidence="1" id="KW-0732">Signal</keyword>
<sequence>MLGIHVFMYLCIYICCLGEEVNKQKLNKFVHLVFRGRRAPFKHHSQAWMAQ</sequence>
<proteinExistence type="predicted"/>
<feature type="signal peptide" evidence="1">
    <location>
        <begin position="1"/>
        <end position="18"/>
    </location>
</feature>
<evidence type="ECO:0000313" key="2">
    <source>
        <dbReference type="EMBL" id="JAH25936.1"/>
    </source>
</evidence>
<evidence type="ECO:0000256" key="1">
    <source>
        <dbReference type="SAM" id="SignalP"/>
    </source>
</evidence>
<accession>A0A0E9R9W2</accession>